<keyword evidence="2" id="KW-1185">Reference proteome</keyword>
<organism evidence="1 2">
    <name type="scientific">Entomophthora muscae</name>
    <dbReference type="NCBI Taxonomy" id="34485"/>
    <lineage>
        <taxon>Eukaryota</taxon>
        <taxon>Fungi</taxon>
        <taxon>Fungi incertae sedis</taxon>
        <taxon>Zoopagomycota</taxon>
        <taxon>Entomophthoromycotina</taxon>
        <taxon>Entomophthoromycetes</taxon>
        <taxon>Entomophthorales</taxon>
        <taxon>Entomophthoraceae</taxon>
        <taxon>Entomophthora</taxon>
    </lineage>
</organism>
<keyword evidence="1" id="KW-0436">Ligase</keyword>
<evidence type="ECO:0000313" key="1">
    <source>
        <dbReference type="EMBL" id="KAJ9079628.1"/>
    </source>
</evidence>
<protein>
    <submittedName>
        <fullName evidence="1">Scaffold-type E3 ligase</fullName>
    </submittedName>
</protein>
<proteinExistence type="predicted"/>
<gene>
    <name evidence="1" type="primary">DCN1_2</name>
    <name evidence="1" type="ORF">DSO57_1033421</name>
</gene>
<evidence type="ECO:0000313" key="2">
    <source>
        <dbReference type="Proteomes" id="UP001165960"/>
    </source>
</evidence>
<reference evidence="1" key="1">
    <citation type="submission" date="2022-04" db="EMBL/GenBank/DDBJ databases">
        <title>Genome of the entomopathogenic fungus Entomophthora muscae.</title>
        <authorList>
            <person name="Elya C."/>
            <person name="Lovett B.R."/>
            <person name="Lee E."/>
            <person name="Macias A.M."/>
            <person name="Hajek A.E."/>
            <person name="De Bivort B.L."/>
            <person name="Kasson M.T."/>
            <person name="De Fine Licht H.H."/>
            <person name="Stajich J.E."/>
        </authorList>
    </citation>
    <scope>NUCLEOTIDE SEQUENCE</scope>
    <source>
        <strain evidence="1">Berkeley</strain>
    </source>
</reference>
<name>A0ACC2TXZ0_9FUNG</name>
<accession>A0ACC2TXZ0</accession>
<dbReference type="Proteomes" id="UP001165960">
    <property type="component" value="Unassembled WGS sequence"/>
</dbReference>
<sequence>MDSQALKAAKLQFMQITGTKDSTAAKYLKASNFKVAEAIDLYFRAHPKDKKVSAPTVSPKSIENIFETYKDPQEDAILIEGMERYCNDLEVDPTDISMLILAMHLGAEQMCEFKRAGFCEGWLEMGCDTIEKMKVKMATFKTELDTPATFKKIYQFAFKFGLSPNQRTLGLDVACGLWELLLPGKFPLLPKWLTYMQEENKKAVSRDTWNVLLDFMNTIDSDFSNYDPSGAWPLVYDEFVEYVKRTSS</sequence>
<dbReference type="EMBL" id="QTSX02001683">
    <property type="protein sequence ID" value="KAJ9079628.1"/>
    <property type="molecule type" value="Genomic_DNA"/>
</dbReference>
<comment type="caution">
    <text evidence="1">The sequence shown here is derived from an EMBL/GenBank/DDBJ whole genome shotgun (WGS) entry which is preliminary data.</text>
</comment>